<dbReference type="InterPro" id="IPR003613">
    <property type="entry name" value="Ubox_domain"/>
</dbReference>
<comment type="function">
    <text evidence="4">Functions as an E3 ubiquitin ligase.</text>
</comment>
<feature type="domain" description="U-box" evidence="5">
    <location>
        <begin position="62"/>
        <end position="136"/>
    </location>
</feature>
<comment type="pathway">
    <text evidence="1 4">Protein modification; protein ubiquitination.</text>
</comment>
<evidence type="ECO:0000313" key="7">
    <source>
        <dbReference type="RefSeq" id="XP_010431184.1"/>
    </source>
</evidence>
<reference evidence="7" key="2">
    <citation type="submission" date="2025-08" db="UniProtKB">
        <authorList>
            <consortium name="RefSeq"/>
        </authorList>
    </citation>
    <scope>IDENTIFICATION</scope>
    <source>
        <tissue evidence="7">Leaf</tissue>
    </source>
</reference>
<dbReference type="CDD" id="cd16664">
    <property type="entry name" value="RING-Ubox_PUB"/>
    <property type="match status" value="1"/>
</dbReference>
<keyword evidence="3 4" id="KW-0833">Ubl conjugation pathway</keyword>
<dbReference type="InterPro" id="IPR045210">
    <property type="entry name" value="RING-Ubox_PUB"/>
</dbReference>
<evidence type="ECO:0000256" key="3">
    <source>
        <dbReference type="ARBA" id="ARBA00022786"/>
    </source>
</evidence>
<reference evidence="6" key="1">
    <citation type="journal article" date="2014" name="Nat. Commun.">
        <title>The emerging biofuel crop Camelina sativa retains a highly undifferentiated hexaploid genome structure.</title>
        <authorList>
            <person name="Kagale S."/>
            <person name="Koh C."/>
            <person name="Nixon J."/>
            <person name="Bollina V."/>
            <person name="Clarke W.E."/>
            <person name="Tuteja R."/>
            <person name="Spillane C."/>
            <person name="Robinson S.J."/>
            <person name="Links M.G."/>
            <person name="Clarke C."/>
            <person name="Higgins E.E."/>
            <person name="Huebert T."/>
            <person name="Sharpe A.G."/>
            <person name="Parkin I.A."/>
        </authorList>
    </citation>
    <scope>NUCLEOTIDE SEQUENCE [LARGE SCALE GENOMIC DNA]</scope>
    <source>
        <strain evidence="6">cv. DH55</strain>
    </source>
</reference>
<dbReference type="InterPro" id="IPR045185">
    <property type="entry name" value="PUB22/23/24-like"/>
</dbReference>
<evidence type="ECO:0000313" key="6">
    <source>
        <dbReference type="Proteomes" id="UP000694864"/>
    </source>
</evidence>
<dbReference type="PANTHER" id="PTHR22849:SF151">
    <property type="entry name" value="U-BOX DOMAIN-CONTAINING PROTEIN 30"/>
    <property type="match status" value="1"/>
</dbReference>
<accession>A0ABM0TTL3</accession>
<dbReference type="Pfam" id="PF04564">
    <property type="entry name" value="U-box"/>
    <property type="match status" value="1"/>
</dbReference>
<sequence length="320" mass="35157">MRMFQPLKREGLIGFESGGDGQVLDLDTAVKDGVLGGVNGGGGVVDEKLDMKTMLKELDLQDIPSVFICPISLEPMQDPVTLCTGQTYERSNIHKWFNLGHLTCPTTMQELWDDTVTPNKTLHHLIYTWFSQKYVLMKKRSEDVQGRAIEVLGTLKKAKGQASVHALSKIEAVERLSKVEDENSLIWWPPEPILELARLVVDSGGDPGSIQRVLDPKMILFLASSSSGFLEGAKDGRVLVLDRVGVADLAEPLDDLEVEALVVTGLVVEVVGVIDLLVGVEGLLADLELPEDDGRLSPATEEELVWDLLWFTETISSRLS</sequence>
<name>A0ABM0TTL3_CAMSA</name>
<protein>
    <recommendedName>
        <fullName evidence="4 5">U-box domain-containing protein</fullName>
        <ecNumber evidence="4">2.3.2.27</ecNumber>
    </recommendedName>
    <alternativeName>
        <fullName evidence="4">RING-type E3 ubiquitin transferase PUB</fullName>
    </alternativeName>
</protein>
<evidence type="ECO:0000256" key="1">
    <source>
        <dbReference type="ARBA" id="ARBA00004906"/>
    </source>
</evidence>
<comment type="catalytic activity">
    <reaction evidence="4">
        <text>S-ubiquitinyl-[E2 ubiquitin-conjugating enzyme]-L-cysteine + [acceptor protein]-L-lysine = [E2 ubiquitin-conjugating enzyme]-L-cysteine + N(6)-ubiquitinyl-[acceptor protein]-L-lysine.</text>
        <dbReference type="EC" id="2.3.2.27"/>
    </reaction>
</comment>
<proteinExistence type="predicted"/>
<dbReference type="PANTHER" id="PTHR22849">
    <property type="entry name" value="WDSAM1 PROTEIN"/>
    <property type="match status" value="1"/>
</dbReference>
<dbReference type="EC" id="2.3.2.27" evidence="4"/>
<evidence type="ECO:0000259" key="5">
    <source>
        <dbReference type="PROSITE" id="PS51698"/>
    </source>
</evidence>
<evidence type="ECO:0000256" key="2">
    <source>
        <dbReference type="ARBA" id="ARBA00022679"/>
    </source>
</evidence>
<dbReference type="Proteomes" id="UP000694864">
    <property type="component" value="Chromosome 9"/>
</dbReference>
<dbReference type="SMART" id="SM00504">
    <property type="entry name" value="Ubox"/>
    <property type="match status" value="1"/>
</dbReference>
<dbReference type="GeneID" id="104715479"/>
<keyword evidence="6" id="KW-1185">Reference proteome</keyword>
<dbReference type="SUPFAM" id="SSF57850">
    <property type="entry name" value="RING/U-box"/>
    <property type="match status" value="1"/>
</dbReference>
<organism evidence="6 7">
    <name type="scientific">Camelina sativa</name>
    <name type="common">False flax</name>
    <name type="synonym">Myagrum sativum</name>
    <dbReference type="NCBI Taxonomy" id="90675"/>
    <lineage>
        <taxon>Eukaryota</taxon>
        <taxon>Viridiplantae</taxon>
        <taxon>Streptophyta</taxon>
        <taxon>Embryophyta</taxon>
        <taxon>Tracheophyta</taxon>
        <taxon>Spermatophyta</taxon>
        <taxon>Magnoliopsida</taxon>
        <taxon>eudicotyledons</taxon>
        <taxon>Gunneridae</taxon>
        <taxon>Pentapetalae</taxon>
        <taxon>rosids</taxon>
        <taxon>malvids</taxon>
        <taxon>Brassicales</taxon>
        <taxon>Brassicaceae</taxon>
        <taxon>Camelineae</taxon>
        <taxon>Camelina</taxon>
    </lineage>
</organism>
<dbReference type="Gene3D" id="3.30.40.10">
    <property type="entry name" value="Zinc/RING finger domain, C3HC4 (zinc finger)"/>
    <property type="match status" value="1"/>
</dbReference>
<keyword evidence="2 4" id="KW-0808">Transferase</keyword>
<dbReference type="RefSeq" id="XP_010431184.1">
    <property type="nucleotide sequence ID" value="XM_010432882.1"/>
</dbReference>
<dbReference type="PROSITE" id="PS51698">
    <property type="entry name" value="U_BOX"/>
    <property type="match status" value="1"/>
</dbReference>
<gene>
    <name evidence="7" type="primary">LOC104715479</name>
</gene>
<dbReference type="InterPro" id="IPR013083">
    <property type="entry name" value="Znf_RING/FYVE/PHD"/>
</dbReference>
<evidence type="ECO:0000256" key="4">
    <source>
        <dbReference type="RuleBase" id="RU369093"/>
    </source>
</evidence>